<dbReference type="PANTHER" id="PTHR31751:SF42">
    <property type="entry name" value="PROTEIN CBG10204"/>
    <property type="match status" value="1"/>
</dbReference>
<feature type="compositionally biased region" description="Basic and acidic residues" evidence="1">
    <location>
        <begin position="1888"/>
        <end position="1897"/>
    </location>
</feature>
<feature type="region of interest" description="Disordered" evidence="1">
    <location>
        <begin position="1450"/>
        <end position="1477"/>
    </location>
</feature>
<gene>
    <name evidence="2" type="primary">WBGene00282193</name>
</gene>
<accession>A0A8R1Z4E4</accession>
<accession>A0A2A6B6S5</accession>
<feature type="compositionally biased region" description="Polar residues" evidence="1">
    <location>
        <begin position="1728"/>
        <end position="1738"/>
    </location>
</feature>
<reference evidence="2" key="2">
    <citation type="submission" date="2022-06" db="UniProtKB">
        <authorList>
            <consortium name="EnsemblMetazoa"/>
        </authorList>
    </citation>
    <scope>IDENTIFICATION</scope>
    <source>
        <strain evidence="2">PS312</strain>
    </source>
</reference>
<reference evidence="3" key="1">
    <citation type="journal article" date="2008" name="Nat. Genet.">
        <title>The Pristionchus pacificus genome provides a unique perspective on nematode lifestyle and parasitism.</title>
        <authorList>
            <person name="Dieterich C."/>
            <person name="Clifton S.W."/>
            <person name="Schuster L.N."/>
            <person name="Chinwalla A."/>
            <person name="Delehaunty K."/>
            <person name="Dinkelacker I."/>
            <person name="Fulton L."/>
            <person name="Fulton R."/>
            <person name="Godfrey J."/>
            <person name="Minx P."/>
            <person name="Mitreva M."/>
            <person name="Roeseler W."/>
            <person name="Tian H."/>
            <person name="Witte H."/>
            <person name="Yang S.P."/>
            <person name="Wilson R.K."/>
            <person name="Sommer R.J."/>
        </authorList>
    </citation>
    <scope>NUCLEOTIDE SEQUENCE [LARGE SCALE GENOMIC DNA]</scope>
    <source>
        <strain evidence="3">PS312</strain>
    </source>
</reference>
<name>A0A2A6B6S5_PRIPA</name>
<dbReference type="PANTHER" id="PTHR31751">
    <property type="entry name" value="SI:CH211-108C17.2-RELATED-RELATED"/>
    <property type="match status" value="1"/>
</dbReference>
<protein>
    <submittedName>
        <fullName evidence="2">Uncharacterized protein</fullName>
    </submittedName>
</protein>
<feature type="region of interest" description="Disordered" evidence="1">
    <location>
        <begin position="1982"/>
        <end position="2016"/>
    </location>
</feature>
<dbReference type="EnsemblMetazoa" id="PPA43824.1">
    <property type="protein sequence ID" value="PPA43824.1"/>
    <property type="gene ID" value="WBGene00282193"/>
</dbReference>
<organism evidence="2 3">
    <name type="scientific">Pristionchus pacificus</name>
    <name type="common">Parasitic nematode worm</name>
    <dbReference type="NCBI Taxonomy" id="54126"/>
    <lineage>
        <taxon>Eukaryota</taxon>
        <taxon>Metazoa</taxon>
        <taxon>Ecdysozoa</taxon>
        <taxon>Nematoda</taxon>
        <taxon>Chromadorea</taxon>
        <taxon>Rhabditida</taxon>
        <taxon>Rhabditina</taxon>
        <taxon>Diplogasteromorpha</taxon>
        <taxon>Diplogasteroidea</taxon>
        <taxon>Neodiplogasteridae</taxon>
        <taxon>Pristionchus</taxon>
    </lineage>
</organism>
<evidence type="ECO:0000256" key="1">
    <source>
        <dbReference type="SAM" id="MobiDB-lite"/>
    </source>
</evidence>
<keyword evidence="3" id="KW-1185">Reference proteome</keyword>
<proteinExistence type="predicted"/>
<evidence type="ECO:0000313" key="3">
    <source>
        <dbReference type="Proteomes" id="UP000005239"/>
    </source>
</evidence>
<feature type="region of interest" description="Disordered" evidence="1">
    <location>
        <begin position="791"/>
        <end position="811"/>
    </location>
</feature>
<feature type="compositionally biased region" description="Basic and acidic residues" evidence="1">
    <location>
        <begin position="1468"/>
        <end position="1477"/>
    </location>
</feature>
<dbReference type="Proteomes" id="UP000005239">
    <property type="component" value="Unassembled WGS sequence"/>
</dbReference>
<feature type="region of interest" description="Disordered" evidence="1">
    <location>
        <begin position="1888"/>
        <end position="1925"/>
    </location>
</feature>
<feature type="compositionally biased region" description="Basic and acidic residues" evidence="1">
    <location>
        <begin position="1982"/>
        <end position="1997"/>
    </location>
</feature>
<feature type="region of interest" description="Disordered" evidence="1">
    <location>
        <begin position="1708"/>
        <end position="1745"/>
    </location>
</feature>
<feature type="region of interest" description="Disordered" evidence="1">
    <location>
        <begin position="185"/>
        <end position="216"/>
    </location>
</feature>
<evidence type="ECO:0000313" key="2">
    <source>
        <dbReference type="EnsemblMetazoa" id="PPA43824.1"/>
    </source>
</evidence>
<sequence>MSTVVAQQWPPRGQPKWQTAYECASEVYEALRNAPLTAHEDRMALDFAAIVLNAVISIETDKKINSNCFSRVARYLSPESKTPLLKVGYSLNVLLEKLMSDRIVAPTAFTLQQVPSTSHETNWEVREASQVFCDSVAKDESYPTDLTDLKMELDEFKADPEIKMEPIDDYVEPKEEPLADVFCPTTGEAREPDQSPATRRNYPDINRPQKQPPLPHCKGSAAIPGTSQSGSCFICGRLPETFYPTPNNPVLRNAFLNQVIKNMRNDLDLLFHLKKGTNIAFFCADHVVSKPPAHEVAEKIIKKPRHDCHICKICGEKAGYPYLVSPKDQDEAKKFFSNLVELSVEQLRLVDYFLDTKEQIIICKRHYQPMMPTFNQVDVPVKRLSVTPASRVVPKHRPSLTAKMQFAKAAIDTDSDVTRGKIVKVQARPGKIVKVGAKTPIVTMRPSQTHTIASVSAKSREMRPFLSSSAEPQVGAATLPGKAAGTTAAKQAKPKSQMCGLCGEVAMPFMLSPPDQYFFSNLIGLTPEQRKRAEEFRRQGQTVVICRSHYKRPPATAHEKPKKADERICGAEAQSVSHVEDRFIMDMSELVVEAFACMDANTNVAPEIFCRIAKYVSADSPTKLLKVGHALTVLLRKLLNDRFDAQSKVNYLNSITFRKYQSNVVSAYTPTKVPRTFSVRRQMPYDFGSAKKNAMRNDAEEDVKEEPMDIKEEEVDDYPYVTEEVKQEPIEDVFCPGTGSARPIDARYPLEEDTCNLRHALESSDHCNALLEDSSCKSLLNPGQISWDLPSANGGAVSEEKPSASTDFQPGPSISGDLKTHTGRECFLCGTPVLRFYSTYRLERLRRNKLLNAIIIRSPQERARVASLRCNDTLALFCVSHVIPSRVPGLLPKQARPAPTNPKPPMKFNHPTVSTALKCKCDLCDDPEYPIRLSPGTTQRARRFFEDMIGLTPEQRARLRVLKNKQKEAKVCSKHFRKELVEEEDEEVEDIPTPTLWTDKFKTYRDELDVFHQDETDSSTRFAYDLNNYRWTSFRDIPTPNLTAEQRGKTLTPNLTPEQRGKLLAIAQKNHTNICSKHIRMEQEEEEEEDNRSMAYDPERLFIMELASVIMESLDCIDTNTKISFNCFNRIAKLANPDAPSKMVKLGYSLVVLLETLLADKCEIGPATRPPITLLGDSQVETATMPLLEQEPSSSDSPVVIKEEDEDFADAPAEATINGVEDALKLKPTAPGDNIEPPATIKEEPIEPGDVKIEELDEFSEIKEEPIVDFYCPTTGTARPLDELIPMEQEPCNFRPQLESTNALLEDEPCYVVSGQTWDSASMATDSRPIENSRPCGSKSFEYLALRQTARPQQCTLCHRHVNKFYSTCALDAHIRNKLFDAIRFRDTIHKARIEELRANGEAAIFCLGHFPTGKQPEKTYSRQIRKSEPISLVPPRRIALNITPERYELASPPQKPTVSTTAQSLVDEEKARPEKSSTLEGKFAHCYLCGLASDHLLAIPAQKEPRDLFISRIMKNTPADLARMKALHPRDKALFCHAHLRPWRSDGNLTDHDFAPIVTVENATVETAPKKQLMNSRGDPLPDFDSSIFTDAKTPLAKFGASVAVLLKMLLSDTMPSGSTESPPAEQDSLQNSFKTEAVDDSPKLFESQETAIKQEPLDIKEEPLDDFELVKQEEPDPEIFCPATGSSRPMDEMDFLNHEEMHEYTGGVSAEEETPNRKSGAPRPNVRSSIGSTSKSAIFAAPTLPPSERRRLCHLCKQRSDSLRKFPANSRPVVQEQWIERLDRNVDDAKQMLRVYRDKIDRGADIRWCSEHFNSTSLGLPKDLRPLTTHPDRTKPIPELYLRPATRPTLQVRPLRPELQLERLQQRYVNGLAAAAAAAATAKTVKEEKDSEVKRQGTPRVLHQKTSSATPVKYPHGQQTEEEKDRVDAFLNNLNKEAKICSKHFWKETETAIVSPPLTKCPKPEKFDLVQSTLYLLKKKDQEKRTDTLQDDAHPKSTALKKPPIKRKATAELS</sequence>